<dbReference type="EMBL" id="JAQMRD010000003">
    <property type="protein sequence ID" value="MDB9221986.1"/>
    <property type="molecule type" value="Genomic_DNA"/>
</dbReference>
<protein>
    <recommendedName>
        <fullName evidence="3">DUF4595 domain-containing protein</fullName>
    </recommendedName>
</protein>
<organism evidence="1 2">
    <name type="scientific">Odoribacter splanchnicus</name>
    <dbReference type="NCBI Taxonomy" id="28118"/>
    <lineage>
        <taxon>Bacteria</taxon>
        <taxon>Pseudomonadati</taxon>
        <taxon>Bacteroidota</taxon>
        <taxon>Bacteroidia</taxon>
        <taxon>Bacteroidales</taxon>
        <taxon>Odoribacteraceae</taxon>
        <taxon>Odoribacter</taxon>
    </lineage>
</organism>
<evidence type="ECO:0008006" key="3">
    <source>
        <dbReference type="Google" id="ProtNLM"/>
    </source>
</evidence>
<dbReference type="AlphaFoldDB" id="A0AAW6FEC4"/>
<name>A0AAW6FEC4_9BACT</name>
<dbReference type="Proteomes" id="UP001212263">
    <property type="component" value="Unassembled WGS sequence"/>
</dbReference>
<reference evidence="1" key="1">
    <citation type="submission" date="2023-01" db="EMBL/GenBank/DDBJ databases">
        <title>Human gut microbiome strain richness.</title>
        <authorList>
            <person name="Chen-Liaw A."/>
        </authorList>
    </citation>
    <scope>NUCLEOTIDE SEQUENCE</scope>
    <source>
        <strain evidence="1">RTP21484st1_B7_RTP21484_190118</strain>
    </source>
</reference>
<accession>A0AAW6FEC4</accession>
<proteinExistence type="predicted"/>
<dbReference type="RefSeq" id="WP_272053863.1">
    <property type="nucleotide sequence ID" value="NZ_JAQMRB010000001.1"/>
</dbReference>
<sequence>MKYIIPFITCFLMLVACTKESDYSAPEGTIYTPRKNAFRATKISGTSTHWGNFTLYLEYDKEELNSIIRTNTQGDTVSGYGIVRGTGYITYSLHDYVPTVDKDSINRLDASLEARYGSGNYYLWDSIPKTSQSLLETTLYLYTDGRIKKQVVRNYSPNANQEATGEDFDYHYTLSTTTSSTYEYNTQSDVYINRIMYDVHDPIDKDLYVRSLYKTEALYEGNRIQSLIWFTVPSGENFTEYNRYNYTYNQNQISAIQGEGFSRKFTYSGNQVSMTTDGSGTVTYELDTHGNVVKMDDGKGNVYQIEYEPGHGNFSIFTSLTDRMTNPFFIK</sequence>
<comment type="caution">
    <text evidence="1">The sequence shown here is derived from an EMBL/GenBank/DDBJ whole genome shotgun (WGS) entry which is preliminary data.</text>
</comment>
<evidence type="ECO:0000313" key="2">
    <source>
        <dbReference type="Proteomes" id="UP001212263"/>
    </source>
</evidence>
<dbReference type="PROSITE" id="PS51257">
    <property type="entry name" value="PROKAR_LIPOPROTEIN"/>
    <property type="match status" value="1"/>
</dbReference>
<evidence type="ECO:0000313" key="1">
    <source>
        <dbReference type="EMBL" id="MDB9221986.1"/>
    </source>
</evidence>
<gene>
    <name evidence="1" type="ORF">PN645_03075</name>
</gene>